<keyword evidence="2" id="KW-1185">Reference proteome</keyword>
<gene>
    <name evidence="1" type="ORF">KE626_12555</name>
</gene>
<dbReference type="Proteomes" id="UP000676386">
    <property type="component" value="Unassembled WGS sequence"/>
</dbReference>
<evidence type="ECO:0000313" key="1">
    <source>
        <dbReference type="EMBL" id="MBS0028140.1"/>
    </source>
</evidence>
<protein>
    <recommendedName>
        <fullName evidence="3">Glycosyltransferase involved in LPS biosynthesis, GR25 family</fullName>
    </recommendedName>
</protein>
<sequence length="457" mass="52013">MKSISIPTYIINLKNRSDRRAHILQEFEGRDEFNATIIDAHRHEIGSIGLWNTIKVIVTQALEQEHDYILICEDDHLFTAAYSKETLQLAISEAISFDADILSGGVSWHGDGVAISDTLFWVKKFSGTQFIIVFKKFFQPILNAAFTPADTADTKITDCSDRVYFIHPFISVQKEFGYSDATDKNNGTDRVEQLFTQSAAGAEINRSIRSFYKTPLAPESVSDEQEEEDATIPVYIMNLPERTERREHILQQFEGRLEFDVTLVNACKHEIGAFGHWQSIQKIIQLAINNDDDVIIICEDDHEFTPAYSREILFKSIYTAYQQGCDYCSGGAGKFDIAVPITNNLFWTNHCLSTQFIIVFRKFFQKILDAKFDETIIGDIILSEMTGNKMIIFPYISTQKDFGYSDITAFHNSVEGIVQFMFAVSEDRLITMNKIFVSHHNQLKNMLSDTAATVLVK</sequence>
<evidence type="ECO:0000313" key="2">
    <source>
        <dbReference type="Proteomes" id="UP000676386"/>
    </source>
</evidence>
<organism evidence="1 2">
    <name type="scientific">Chitinophaga hostae</name>
    <dbReference type="NCBI Taxonomy" id="2831022"/>
    <lineage>
        <taxon>Bacteria</taxon>
        <taxon>Pseudomonadati</taxon>
        <taxon>Bacteroidota</taxon>
        <taxon>Chitinophagia</taxon>
        <taxon>Chitinophagales</taxon>
        <taxon>Chitinophagaceae</taxon>
        <taxon>Chitinophaga</taxon>
    </lineage>
</organism>
<reference evidence="1 2" key="1">
    <citation type="submission" date="2021-04" db="EMBL/GenBank/DDBJ databases">
        <title>Chitinophaga sp. nov., isolated from the rhizosphere soil.</title>
        <authorList>
            <person name="He S."/>
        </authorList>
    </citation>
    <scope>NUCLEOTIDE SEQUENCE [LARGE SCALE GENOMIC DNA]</scope>
    <source>
        <strain evidence="1 2">2R12</strain>
    </source>
</reference>
<proteinExistence type="predicted"/>
<evidence type="ECO:0008006" key="3">
    <source>
        <dbReference type="Google" id="ProtNLM"/>
    </source>
</evidence>
<dbReference type="RefSeq" id="WP_211973251.1">
    <property type="nucleotide sequence ID" value="NZ_JAGTXB010000005.1"/>
</dbReference>
<accession>A0ABS5IZ23</accession>
<name>A0ABS5IZ23_9BACT</name>
<dbReference type="EMBL" id="JAGTXB010000005">
    <property type="protein sequence ID" value="MBS0028140.1"/>
    <property type="molecule type" value="Genomic_DNA"/>
</dbReference>
<comment type="caution">
    <text evidence="1">The sequence shown here is derived from an EMBL/GenBank/DDBJ whole genome shotgun (WGS) entry which is preliminary data.</text>
</comment>